<keyword evidence="2" id="KW-1185">Reference proteome</keyword>
<evidence type="ECO:0000313" key="2">
    <source>
        <dbReference type="Proteomes" id="UP000663586"/>
    </source>
</evidence>
<dbReference type="AlphaFoldDB" id="A0A897MR75"/>
<dbReference type="EMBL" id="CP064786">
    <property type="protein sequence ID" value="QSG02922.1"/>
    <property type="molecule type" value="Genomic_DNA"/>
</dbReference>
<evidence type="ECO:0000313" key="1">
    <source>
        <dbReference type="EMBL" id="QSG02922.1"/>
    </source>
</evidence>
<accession>A0A897MR75</accession>
<dbReference type="KEGG" id="hara:AArcS_1712"/>
<gene>
    <name evidence="1" type="ORF">AArcS_1712</name>
</gene>
<sequence length="62" mass="7333">MSIEERPLVSSVRERDIDLQLVQLLETSPSFREWFLDQFAQDPEIKQYLSVTHSVDVQLKNQ</sequence>
<protein>
    <submittedName>
        <fullName evidence="1">Uncharacterized protein</fullName>
    </submittedName>
</protein>
<organism evidence="1 2">
    <name type="scientific">Natranaeroarchaeum sulfidigenes</name>
    <dbReference type="NCBI Taxonomy" id="2784880"/>
    <lineage>
        <taxon>Archaea</taxon>
        <taxon>Methanobacteriati</taxon>
        <taxon>Methanobacteriota</taxon>
        <taxon>Stenosarchaea group</taxon>
        <taxon>Halobacteria</taxon>
        <taxon>Halobacteriales</taxon>
        <taxon>Natronoarchaeaceae</taxon>
        <taxon>Natranaeroarchaeum</taxon>
    </lineage>
</organism>
<proteinExistence type="predicted"/>
<name>A0A897MR75_9EURY</name>
<dbReference type="Proteomes" id="UP000663586">
    <property type="component" value="Chromosome"/>
</dbReference>
<reference evidence="1" key="1">
    <citation type="submission" date="2020-11" db="EMBL/GenBank/DDBJ databases">
        <title>Carbohydrate-dependent, anaerobic sulfur respiration: A novel catabolism in halophilic archaea.</title>
        <authorList>
            <person name="Sorokin D.Y."/>
            <person name="Messina E."/>
            <person name="Smedile F."/>
            <person name="La Cono V."/>
            <person name="Hallsworth J.E."/>
            <person name="Yakimov M.M."/>
        </authorList>
    </citation>
    <scope>NUCLEOTIDE SEQUENCE</scope>
    <source>
        <strain evidence="1">AArc-S</strain>
    </source>
</reference>